<dbReference type="Gene3D" id="3.30.1160.10">
    <property type="entry name" value="Cyanate lyase, C-terminal domain"/>
    <property type="match status" value="1"/>
</dbReference>
<dbReference type="InterPro" id="IPR010982">
    <property type="entry name" value="Lambda_DNA-bd_dom_sf"/>
</dbReference>
<keyword evidence="5" id="KW-1185">Reference proteome</keyword>
<gene>
    <name evidence="4" type="ORF">Taro_037172</name>
</gene>
<feature type="domain" description="Cyanate lyase C-terminal" evidence="3">
    <location>
        <begin position="113"/>
        <end position="165"/>
    </location>
</feature>
<comment type="caution">
    <text evidence="4">The sequence shown here is derived from an EMBL/GenBank/DDBJ whole genome shotgun (WGS) entry which is preliminary data.</text>
</comment>
<dbReference type="SUPFAM" id="SSF47413">
    <property type="entry name" value="lambda repressor-like DNA-binding domains"/>
    <property type="match status" value="1"/>
</dbReference>
<dbReference type="SUPFAM" id="SSF55234">
    <property type="entry name" value="Cyanase C-terminal domain"/>
    <property type="match status" value="1"/>
</dbReference>
<dbReference type="InterPro" id="IPR036581">
    <property type="entry name" value="Cyanate_lyase_C_sf"/>
</dbReference>
<dbReference type="InterPro" id="IPR003712">
    <property type="entry name" value="Cyanate_lyase_C"/>
</dbReference>
<dbReference type="PANTHER" id="PTHR34186">
    <property type="entry name" value="CYANATE HYDRATASE"/>
    <property type="match status" value="1"/>
</dbReference>
<dbReference type="PANTHER" id="PTHR34186:SF2">
    <property type="entry name" value="CYANATE HYDRATASE"/>
    <property type="match status" value="1"/>
</dbReference>
<dbReference type="GO" id="GO:0008824">
    <property type="term" value="F:cyanate hydratase activity"/>
    <property type="evidence" value="ECO:0007669"/>
    <property type="project" value="InterPro"/>
</dbReference>
<protein>
    <recommendedName>
        <fullName evidence="3">Cyanate lyase C-terminal domain-containing protein</fullName>
    </recommendedName>
</protein>
<reference evidence="4" key="1">
    <citation type="submission" date="2017-07" db="EMBL/GenBank/DDBJ databases">
        <title>Taro Niue Genome Assembly and Annotation.</title>
        <authorList>
            <person name="Atibalentja N."/>
            <person name="Keating K."/>
            <person name="Fields C.J."/>
        </authorList>
    </citation>
    <scope>NUCLEOTIDE SEQUENCE</scope>
    <source>
        <strain evidence="4">Niue_2</strain>
        <tissue evidence="4">Leaf</tissue>
    </source>
</reference>
<evidence type="ECO:0000313" key="5">
    <source>
        <dbReference type="Proteomes" id="UP000652761"/>
    </source>
</evidence>
<dbReference type="GO" id="GO:0003677">
    <property type="term" value="F:DNA binding"/>
    <property type="evidence" value="ECO:0007669"/>
    <property type="project" value="InterPro"/>
</dbReference>
<dbReference type="AlphaFoldDB" id="A0A843VZP6"/>
<dbReference type="Gene3D" id="1.10.260.40">
    <property type="entry name" value="lambda repressor-like DNA-binding domains"/>
    <property type="match status" value="1"/>
</dbReference>
<evidence type="ECO:0000256" key="1">
    <source>
        <dbReference type="ARBA" id="ARBA00003561"/>
    </source>
</evidence>
<dbReference type="PRINTS" id="PR01693">
    <property type="entry name" value="CYANASE"/>
</dbReference>
<comment type="function">
    <text evidence="1">Catalyzes the reaction of cyanate with bicarbonate to produce ammonia and carbon dioxide.</text>
</comment>
<dbReference type="EMBL" id="NMUH01003204">
    <property type="protein sequence ID" value="MQM04373.1"/>
    <property type="molecule type" value="Genomic_DNA"/>
</dbReference>
<evidence type="ECO:0000313" key="4">
    <source>
        <dbReference type="EMBL" id="MQM04373.1"/>
    </source>
</evidence>
<name>A0A843VZP6_COLES</name>
<evidence type="ECO:0000256" key="2">
    <source>
        <dbReference type="ARBA" id="ARBA00023239"/>
    </source>
</evidence>
<accession>A0A843VZP6</accession>
<dbReference type="InterPro" id="IPR008076">
    <property type="entry name" value="Cyanase"/>
</dbReference>
<dbReference type="Proteomes" id="UP000652761">
    <property type="component" value="Unassembled WGS sequence"/>
</dbReference>
<proteinExistence type="predicted"/>
<organism evidence="4 5">
    <name type="scientific">Colocasia esculenta</name>
    <name type="common">Wild taro</name>
    <name type="synonym">Arum esculentum</name>
    <dbReference type="NCBI Taxonomy" id="4460"/>
    <lineage>
        <taxon>Eukaryota</taxon>
        <taxon>Viridiplantae</taxon>
        <taxon>Streptophyta</taxon>
        <taxon>Embryophyta</taxon>
        <taxon>Tracheophyta</taxon>
        <taxon>Spermatophyta</taxon>
        <taxon>Magnoliopsida</taxon>
        <taxon>Liliopsida</taxon>
        <taxon>Araceae</taxon>
        <taxon>Aroideae</taxon>
        <taxon>Colocasieae</taxon>
        <taxon>Colocasia</taxon>
    </lineage>
</organism>
<dbReference type="SMART" id="SM01116">
    <property type="entry name" value="Cyanate_lyase"/>
    <property type="match status" value="1"/>
</dbReference>
<keyword evidence="2" id="KW-0456">Lyase</keyword>
<sequence>MTYADNVAPALPGGNPTSTEDRLAVVCLSAMESLGEGSSAKASAVGALLAVKRRSGKSYGQIAAETGLTNVYVSQLLRRQAQLKPGTAPALRAALPELSDEMVGEMMRPPMRSYDPNLIQEPAVYRLHEAVMHFGESIKEIINEDFGDGMQSGSDVGWDGPAKIWMGSVGGLQ</sequence>
<dbReference type="Pfam" id="PF02560">
    <property type="entry name" value="Cyanate_lyase"/>
    <property type="match status" value="1"/>
</dbReference>
<evidence type="ECO:0000259" key="3">
    <source>
        <dbReference type="SMART" id="SM01116"/>
    </source>
</evidence>
<dbReference type="OrthoDB" id="10019422at2759"/>